<dbReference type="OrthoDB" id="4607453at2"/>
<dbReference type="InterPro" id="IPR009075">
    <property type="entry name" value="AcylCo_DH/oxidase_C"/>
</dbReference>
<dbReference type="Proteomes" id="UP000007882">
    <property type="component" value="Chromosome"/>
</dbReference>
<name>I0H2A7_ACTM4</name>
<sequence length="342" mass="34172">MRLAPSAEEAAFAASLHEALGAARAMSGAASAAPFGAPSGAPSAWWRLGALGVTGLAVPERFGGAGAPASALVVAAEELGHHAVPGPVAASIAAVPVLLAEGGDLGAKWLPELAAGRVAAALTAPPWLPLEPDAAAAWMPEAAAAGAAGIVVRVEPGVVRLGAADSAGDVVAEGPAVAPLVARALNLGALVCAAQLLGLGRAMLEASVAYAKAREQFGGPIGRFQAVQHRLADVAVGLEFARPLLYAAAAVCEEPSAGTTAAAVVAEPGIGNADRDVSAAKVACGEAAHRAARAALQIHGALGYTREHGLERWLTATRVLRLAWGTPAQHRERIMAELARET</sequence>
<keyword evidence="5" id="KW-0560">Oxidoreductase</keyword>
<keyword evidence="4" id="KW-0274">FAD</keyword>
<dbReference type="AlphaFoldDB" id="I0H2A7"/>
<evidence type="ECO:0000259" key="7">
    <source>
        <dbReference type="Pfam" id="PF02771"/>
    </source>
</evidence>
<evidence type="ECO:0000256" key="5">
    <source>
        <dbReference type="ARBA" id="ARBA00023002"/>
    </source>
</evidence>
<evidence type="ECO:0000256" key="4">
    <source>
        <dbReference type="ARBA" id="ARBA00022827"/>
    </source>
</evidence>
<dbReference type="InterPro" id="IPR036250">
    <property type="entry name" value="AcylCo_DH-like_C"/>
</dbReference>
<dbReference type="InterPro" id="IPR013786">
    <property type="entry name" value="AcylCoA_DH/ox_N"/>
</dbReference>
<accession>I0H2A7</accession>
<dbReference type="eggNOG" id="COG1960">
    <property type="taxonomic scope" value="Bacteria"/>
</dbReference>
<dbReference type="GO" id="GO:0050660">
    <property type="term" value="F:flavin adenine dinucleotide binding"/>
    <property type="evidence" value="ECO:0007669"/>
    <property type="project" value="InterPro"/>
</dbReference>
<evidence type="ECO:0000313" key="9">
    <source>
        <dbReference type="Proteomes" id="UP000007882"/>
    </source>
</evidence>
<dbReference type="GO" id="GO:0003995">
    <property type="term" value="F:acyl-CoA dehydrogenase activity"/>
    <property type="evidence" value="ECO:0007669"/>
    <property type="project" value="TreeGrafter"/>
</dbReference>
<dbReference type="STRING" id="512565.AMIS_19240"/>
<dbReference type="PANTHER" id="PTHR43884:SF20">
    <property type="entry name" value="ACYL-COA DEHYDROGENASE FADE28"/>
    <property type="match status" value="1"/>
</dbReference>
<proteinExistence type="inferred from homology"/>
<feature type="domain" description="Acyl-CoA dehydrogenase/oxidase C-terminal" evidence="6">
    <location>
        <begin position="181"/>
        <end position="338"/>
    </location>
</feature>
<dbReference type="HOGENOM" id="CLU_018204_5_1_11"/>
<feature type="domain" description="Acyl-CoA dehydrogenase/oxidase N-terminal" evidence="7">
    <location>
        <begin position="43"/>
        <end position="116"/>
    </location>
</feature>
<dbReference type="Gene3D" id="1.10.540.10">
    <property type="entry name" value="Acyl-CoA dehydrogenase/oxidase, N-terminal domain"/>
    <property type="match status" value="1"/>
</dbReference>
<dbReference type="Pfam" id="PF00441">
    <property type="entry name" value="Acyl-CoA_dh_1"/>
    <property type="match status" value="1"/>
</dbReference>
<evidence type="ECO:0000256" key="3">
    <source>
        <dbReference type="ARBA" id="ARBA00022630"/>
    </source>
</evidence>
<reference evidence="8 9" key="1">
    <citation type="submission" date="2012-02" db="EMBL/GenBank/DDBJ databases">
        <title>Complete genome sequence of Actinoplanes missouriensis 431 (= NBRC 102363).</title>
        <authorList>
            <person name="Ohnishi Y."/>
            <person name="Ishikawa J."/>
            <person name="Sekine M."/>
            <person name="Hosoyama A."/>
            <person name="Harada T."/>
            <person name="Narita H."/>
            <person name="Hata T."/>
            <person name="Konno Y."/>
            <person name="Tutikane K."/>
            <person name="Fujita N."/>
            <person name="Horinouchi S."/>
            <person name="Hayakawa M."/>
        </authorList>
    </citation>
    <scope>NUCLEOTIDE SEQUENCE [LARGE SCALE GENOMIC DNA]</scope>
    <source>
        <strain evidence="9">ATCC 14538 / DSM 43046 / CBS 188.64 / JCM 3121 / NBRC 102363 / NCIMB 12654 / NRRL B-3342 / UNCC 431</strain>
    </source>
</reference>
<dbReference type="SUPFAM" id="SSF47203">
    <property type="entry name" value="Acyl-CoA dehydrogenase C-terminal domain-like"/>
    <property type="match status" value="1"/>
</dbReference>
<dbReference type="Pfam" id="PF02771">
    <property type="entry name" value="Acyl-CoA_dh_N"/>
    <property type="match status" value="1"/>
</dbReference>
<keyword evidence="9" id="KW-1185">Reference proteome</keyword>
<gene>
    <name evidence="8" type="ordered locus">AMIS_19240</name>
</gene>
<dbReference type="InterPro" id="IPR037069">
    <property type="entry name" value="AcylCoA_DH/ox_N_sf"/>
</dbReference>
<protein>
    <submittedName>
        <fullName evidence="8">Putative acyl-CoA dehydrogenase</fullName>
    </submittedName>
</protein>
<comment type="similarity">
    <text evidence="2">Belongs to the acyl-CoA dehydrogenase family.</text>
</comment>
<dbReference type="InterPro" id="IPR009100">
    <property type="entry name" value="AcylCoA_DH/oxidase_NM_dom_sf"/>
</dbReference>
<dbReference type="KEGG" id="ams:AMIS_19240"/>
<dbReference type="EMBL" id="AP012319">
    <property type="protein sequence ID" value="BAL87144.1"/>
    <property type="molecule type" value="Genomic_DNA"/>
</dbReference>
<organism evidence="8 9">
    <name type="scientific">Actinoplanes missouriensis (strain ATCC 14538 / DSM 43046 / CBS 188.64 / JCM 3121 / NBRC 102363 / NCIMB 12654 / NRRL B-3342 / UNCC 431)</name>
    <dbReference type="NCBI Taxonomy" id="512565"/>
    <lineage>
        <taxon>Bacteria</taxon>
        <taxon>Bacillati</taxon>
        <taxon>Actinomycetota</taxon>
        <taxon>Actinomycetes</taxon>
        <taxon>Micromonosporales</taxon>
        <taxon>Micromonosporaceae</taxon>
        <taxon>Actinoplanes</taxon>
    </lineage>
</organism>
<evidence type="ECO:0000256" key="2">
    <source>
        <dbReference type="ARBA" id="ARBA00009347"/>
    </source>
</evidence>
<comment type="cofactor">
    <cofactor evidence="1">
        <name>FAD</name>
        <dbReference type="ChEBI" id="CHEBI:57692"/>
    </cofactor>
</comment>
<dbReference type="PATRIC" id="fig|512565.3.peg.1937"/>
<dbReference type="Gene3D" id="1.20.140.10">
    <property type="entry name" value="Butyryl-CoA Dehydrogenase, subunit A, domain 3"/>
    <property type="match status" value="1"/>
</dbReference>
<dbReference type="SUPFAM" id="SSF56645">
    <property type="entry name" value="Acyl-CoA dehydrogenase NM domain-like"/>
    <property type="match status" value="1"/>
</dbReference>
<dbReference type="PANTHER" id="PTHR43884">
    <property type="entry name" value="ACYL-COA DEHYDROGENASE"/>
    <property type="match status" value="1"/>
</dbReference>
<evidence type="ECO:0000313" key="8">
    <source>
        <dbReference type="EMBL" id="BAL87144.1"/>
    </source>
</evidence>
<evidence type="ECO:0000259" key="6">
    <source>
        <dbReference type="Pfam" id="PF00441"/>
    </source>
</evidence>
<evidence type="ECO:0000256" key="1">
    <source>
        <dbReference type="ARBA" id="ARBA00001974"/>
    </source>
</evidence>
<dbReference type="RefSeq" id="WP_014442039.1">
    <property type="nucleotide sequence ID" value="NC_017093.1"/>
</dbReference>
<keyword evidence="3" id="KW-0285">Flavoprotein</keyword>